<dbReference type="Gene3D" id="1.10.490.10">
    <property type="entry name" value="Globins"/>
    <property type="match status" value="1"/>
</dbReference>
<dbReference type="InterPro" id="IPR012292">
    <property type="entry name" value="Globin/Proto"/>
</dbReference>
<protein>
    <recommendedName>
        <fullName evidence="2">Diguanylate cyclase DosC</fullName>
        <ecNumber evidence="1">2.7.7.65</ecNumber>
    </recommendedName>
    <alternativeName>
        <fullName evidence="3">Direct oxygen-sensing cyclase</fullName>
    </alternativeName>
</protein>
<dbReference type="SUPFAM" id="SSF46458">
    <property type="entry name" value="Globin-like"/>
    <property type="match status" value="1"/>
</dbReference>
<evidence type="ECO:0000313" key="6">
    <source>
        <dbReference type="EMBL" id="VFQ46620.1"/>
    </source>
</evidence>
<comment type="catalytic activity">
    <reaction evidence="4">
        <text>2 GTP = 3',3'-c-di-GMP + 2 diphosphate</text>
        <dbReference type="Rhea" id="RHEA:24898"/>
        <dbReference type="ChEBI" id="CHEBI:33019"/>
        <dbReference type="ChEBI" id="CHEBI:37565"/>
        <dbReference type="ChEBI" id="CHEBI:58805"/>
        <dbReference type="EC" id="2.7.7.65"/>
    </reaction>
</comment>
<dbReference type="SUPFAM" id="SSF55073">
    <property type="entry name" value="Nucleotide cyclase"/>
    <property type="match status" value="1"/>
</dbReference>
<dbReference type="FunFam" id="3.30.70.270:FF:000001">
    <property type="entry name" value="Diguanylate cyclase domain protein"/>
    <property type="match status" value="1"/>
</dbReference>
<sequence>MKTTSLTLLKQLKFSPHEIMRRKEYLDIDEECREALVSMRGMVRARIDDIVEDFYERILSFDEMDRVIGDAETLHRLRNYQRQYILSMFDGEYSEDYVHSRLRVGVVHKRIGVAPKYYVAAIFILKDLLCGLVDSTAEERCDVCRRSKSAIDKLVMFDLLLAFDTYIFSLMDEAQRSNDELEMYTASLEEVIAERTKLLVEQARNDGLTGLLNQRAFYSELKKELLRGQRRNHSVVLVYFDLDGFKALNDEEGHTRGDEILVAVGEAMRATLRETEVMARYGGDEFCVVLSDITLEDTEMVCGRLCDEIETRTKGSGVTCSMGVAISTPEASVDVNSLVKAADKKMYEAKKEPGFSIKMPGISIKGPEE</sequence>
<dbReference type="RefSeq" id="WP_180144738.1">
    <property type="nucleotide sequence ID" value="NZ_CAADHO010000010.1"/>
</dbReference>
<dbReference type="GO" id="GO:0020037">
    <property type="term" value="F:heme binding"/>
    <property type="evidence" value="ECO:0007669"/>
    <property type="project" value="InterPro"/>
</dbReference>
<dbReference type="Gene3D" id="3.30.70.270">
    <property type="match status" value="1"/>
</dbReference>
<dbReference type="PANTHER" id="PTHR45138">
    <property type="entry name" value="REGULATORY COMPONENTS OF SENSORY TRANSDUCTION SYSTEM"/>
    <property type="match status" value="1"/>
</dbReference>
<reference evidence="6 7" key="1">
    <citation type="submission" date="2019-03" db="EMBL/GenBank/DDBJ databases">
        <authorList>
            <person name="Nijsse B."/>
        </authorList>
    </citation>
    <scope>NUCLEOTIDE SEQUENCE [LARGE SCALE GENOMIC DNA]</scope>
    <source>
        <strain evidence="6">Desulfoluna butyratoxydans MSL71</strain>
    </source>
</reference>
<dbReference type="InterPro" id="IPR044398">
    <property type="entry name" value="Globin-sensor_dom"/>
</dbReference>
<feature type="domain" description="GGDEF" evidence="5">
    <location>
        <begin position="233"/>
        <end position="362"/>
    </location>
</feature>
<dbReference type="CDD" id="cd01949">
    <property type="entry name" value="GGDEF"/>
    <property type="match status" value="1"/>
</dbReference>
<evidence type="ECO:0000259" key="5">
    <source>
        <dbReference type="PROSITE" id="PS50887"/>
    </source>
</evidence>
<keyword evidence="7" id="KW-1185">Reference proteome</keyword>
<dbReference type="InterPro" id="IPR009050">
    <property type="entry name" value="Globin-like_sf"/>
</dbReference>
<evidence type="ECO:0000256" key="3">
    <source>
        <dbReference type="ARBA" id="ARBA00029839"/>
    </source>
</evidence>
<evidence type="ECO:0000256" key="2">
    <source>
        <dbReference type="ARBA" id="ARBA00015125"/>
    </source>
</evidence>
<dbReference type="PANTHER" id="PTHR45138:SF9">
    <property type="entry name" value="DIGUANYLATE CYCLASE DGCM-RELATED"/>
    <property type="match status" value="1"/>
</dbReference>
<proteinExistence type="predicted"/>
<dbReference type="Pfam" id="PF11563">
    <property type="entry name" value="Protoglobin"/>
    <property type="match status" value="1"/>
</dbReference>
<dbReference type="AlphaFoldDB" id="A0A4U8YRW2"/>
<dbReference type="GO" id="GO:0019825">
    <property type="term" value="F:oxygen binding"/>
    <property type="evidence" value="ECO:0007669"/>
    <property type="project" value="InterPro"/>
</dbReference>
<dbReference type="GO" id="GO:0052621">
    <property type="term" value="F:diguanylate cyclase activity"/>
    <property type="evidence" value="ECO:0007669"/>
    <property type="project" value="UniProtKB-EC"/>
</dbReference>
<organism evidence="6 7">
    <name type="scientific">Desulfoluna butyratoxydans</name>
    <dbReference type="NCBI Taxonomy" id="231438"/>
    <lineage>
        <taxon>Bacteria</taxon>
        <taxon>Pseudomonadati</taxon>
        <taxon>Thermodesulfobacteriota</taxon>
        <taxon>Desulfobacteria</taxon>
        <taxon>Desulfobacterales</taxon>
        <taxon>Desulfolunaceae</taxon>
        <taxon>Desulfoluna</taxon>
    </lineage>
</organism>
<dbReference type="EMBL" id="CAADHO010000010">
    <property type="protein sequence ID" value="VFQ46620.1"/>
    <property type="molecule type" value="Genomic_DNA"/>
</dbReference>
<accession>A0A4U8YRW2</accession>
<dbReference type="InterPro" id="IPR000160">
    <property type="entry name" value="GGDEF_dom"/>
</dbReference>
<dbReference type="SMART" id="SM00267">
    <property type="entry name" value="GGDEF"/>
    <property type="match status" value="1"/>
</dbReference>
<dbReference type="EC" id="2.7.7.65" evidence="1"/>
<dbReference type="InterPro" id="IPR029787">
    <property type="entry name" value="Nucleotide_cyclase"/>
</dbReference>
<evidence type="ECO:0000256" key="4">
    <source>
        <dbReference type="ARBA" id="ARBA00034247"/>
    </source>
</evidence>
<evidence type="ECO:0000256" key="1">
    <source>
        <dbReference type="ARBA" id="ARBA00012528"/>
    </source>
</evidence>
<dbReference type="PROSITE" id="PS50887">
    <property type="entry name" value="GGDEF"/>
    <property type="match status" value="1"/>
</dbReference>
<dbReference type="InterPro" id="IPR050469">
    <property type="entry name" value="Diguanylate_Cyclase"/>
</dbReference>
<dbReference type="InterPro" id="IPR043128">
    <property type="entry name" value="Rev_trsase/Diguanyl_cyclase"/>
</dbReference>
<dbReference type="Pfam" id="PF00990">
    <property type="entry name" value="GGDEF"/>
    <property type="match status" value="1"/>
</dbReference>
<name>A0A4U8YRW2_9BACT</name>
<evidence type="ECO:0000313" key="7">
    <source>
        <dbReference type="Proteomes" id="UP000507962"/>
    </source>
</evidence>
<dbReference type="NCBIfam" id="TIGR00254">
    <property type="entry name" value="GGDEF"/>
    <property type="match status" value="1"/>
</dbReference>
<dbReference type="Proteomes" id="UP000507962">
    <property type="component" value="Unassembled WGS sequence"/>
</dbReference>
<gene>
    <name evidence="6" type="ORF">MSL71_42900</name>
</gene>